<gene>
    <name evidence="1" type="ORF">JNB85_24965</name>
</gene>
<reference evidence="1 2" key="1">
    <citation type="journal article" date="2021" name="MBio">
        <title>Poor Competitiveness of Bradyrhizobium in Pigeon Pea Root Colonization in Indian Soils.</title>
        <authorList>
            <person name="Chalasani D."/>
            <person name="Basu A."/>
            <person name="Pullabhotla S.V.S.R.N."/>
            <person name="Jorrin B."/>
            <person name="Neal A.L."/>
            <person name="Poole P.S."/>
            <person name="Podile A.R."/>
            <person name="Tkacz A."/>
        </authorList>
    </citation>
    <scope>NUCLEOTIDE SEQUENCE [LARGE SCALE GENOMIC DNA]</scope>
    <source>
        <strain evidence="1 2">HU56</strain>
    </source>
</reference>
<evidence type="ECO:0000313" key="1">
    <source>
        <dbReference type="EMBL" id="MBW9055665.1"/>
    </source>
</evidence>
<proteinExistence type="predicted"/>
<evidence type="ECO:0000313" key="2">
    <source>
        <dbReference type="Proteomes" id="UP000717752"/>
    </source>
</evidence>
<comment type="caution">
    <text evidence="1">The sequence shown here is derived from an EMBL/GenBank/DDBJ whole genome shotgun (WGS) entry which is preliminary data.</text>
</comment>
<keyword evidence="2" id="KW-1185">Reference proteome</keyword>
<dbReference type="EMBL" id="JAEUAK010000011">
    <property type="protein sequence ID" value="MBW9055665.1"/>
    <property type="molecule type" value="Genomic_DNA"/>
</dbReference>
<protein>
    <submittedName>
        <fullName evidence="1">Transposase</fullName>
    </submittedName>
</protein>
<organism evidence="1 2">
    <name type="scientific">Rhizobium mesosinicum</name>
    <dbReference type="NCBI Taxonomy" id="335017"/>
    <lineage>
        <taxon>Bacteria</taxon>
        <taxon>Pseudomonadati</taxon>
        <taxon>Pseudomonadota</taxon>
        <taxon>Alphaproteobacteria</taxon>
        <taxon>Hyphomicrobiales</taxon>
        <taxon>Rhizobiaceae</taxon>
        <taxon>Rhizobium/Agrobacterium group</taxon>
        <taxon>Rhizobium</taxon>
    </lineage>
</organism>
<sequence>MASFSRWQHCAGTARLLGEVARCSHADRRKKPFCYDQQRYRARHLIEKVFCRLKDFRRIATRYDEMVTNFLSAVSLATMRSFWL</sequence>
<dbReference type="Proteomes" id="UP000717752">
    <property type="component" value="Unassembled WGS sequence"/>
</dbReference>
<accession>A0ABS7H0J0</accession>
<name>A0ABS7H0J0_9HYPH</name>